<dbReference type="AlphaFoldDB" id="A0A9N9N2M8"/>
<accession>A0A9N9N2M8</accession>
<name>A0A9N9N2M8_FUNMO</name>
<organism evidence="2 3">
    <name type="scientific">Funneliformis mosseae</name>
    <name type="common">Endomycorrhizal fungus</name>
    <name type="synonym">Glomus mosseae</name>
    <dbReference type="NCBI Taxonomy" id="27381"/>
    <lineage>
        <taxon>Eukaryota</taxon>
        <taxon>Fungi</taxon>
        <taxon>Fungi incertae sedis</taxon>
        <taxon>Mucoromycota</taxon>
        <taxon>Glomeromycotina</taxon>
        <taxon>Glomeromycetes</taxon>
        <taxon>Glomerales</taxon>
        <taxon>Glomeraceae</taxon>
        <taxon>Funneliformis</taxon>
    </lineage>
</organism>
<comment type="caution">
    <text evidence="2">The sequence shown here is derived from an EMBL/GenBank/DDBJ whole genome shotgun (WGS) entry which is preliminary data.</text>
</comment>
<keyword evidence="3" id="KW-1185">Reference proteome</keyword>
<sequence length="112" mass="13033">MTRSKKNFINKDRTKDININHRTRKLVKCNCILHCHSSKWVDPKTFKRYQQEIDQFCAITSGSQDSSQLKSIKSKPVDNIECESVLTKEDSKEDSEEDFNVMIDKDSTEDNS</sequence>
<dbReference type="EMBL" id="CAJVPP010008524">
    <property type="protein sequence ID" value="CAG8697520.1"/>
    <property type="molecule type" value="Genomic_DNA"/>
</dbReference>
<gene>
    <name evidence="2" type="ORF">FMOSSE_LOCUS13655</name>
</gene>
<evidence type="ECO:0000256" key="1">
    <source>
        <dbReference type="SAM" id="MobiDB-lite"/>
    </source>
</evidence>
<dbReference type="Proteomes" id="UP000789375">
    <property type="component" value="Unassembled WGS sequence"/>
</dbReference>
<protein>
    <submittedName>
        <fullName evidence="2">14585_t:CDS:1</fullName>
    </submittedName>
</protein>
<proteinExistence type="predicted"/>
<evidence type="ECO:0000313" key="3">
    <source>
        <dbReference type="Proteomes" id="UP000789375"/>
    </source>
</evidence>
<evidence type="ECO:0000313" key="2">
    <source>
        <dbReference type="EMBL" id="CAG8697520.1"/>
    </source>
</evidence>
<feature type="region of interest" description="Disordered" evidence="1">
    <location>
        <begin position="86"/>
        <end position="112"/>
    </location>
</feature>
<feature type="compositionally biased region" description="Basic and acidic residues" evidence="1">
    <location>
        <begin position="103"/>
        <end position="112"/>
    </location>
</feature>
<reference evidence="2" key="1">
    <citation type="submission" date="2021-06" db="EMBL/GenBank/DDBJ databases">
        <authorList>
            <person name="Kallberg Y."/>
            <person name="Tangrot J."/>
            <person name="Rosling A."/>
        </authorList>
    </citation>
    <scope>NUCLEOTIDE SEQUENCE</scope>
    <source>
        <strain evidence="2">87-6 pot B 2015</strain>
    </source>
</reference>